<dbReference type="CDD" id="cd05251">
    <property type="entry name" value="NmrA_like_SDR_a"/>
    <property type="match status" value="1"/>
</dbReference>
<dbReference type="GeneID" id="37057758"/>
<evidence type="ECO:0000259" key="4">
    <source>
        <dbReference type="Pfam" id="PF05368"/>
    </source>
</evidence>
<keyword evidence="2" id="KW-0521">NADP</keyword>
<dbReference type="PANTHER" id="PTHR42748">
    <property type="entry name" value="NITROGEN METABOLITE REPRESSION PROTEIN NMRA FAMILY MEMBER"/>
    <property type="match status" value="1"/>
</dbReference>
<dbReference type="InterPro" id="IPR036291">
    <property type="entry name" value="NAD(P)-bd_dom_sf"/>
</dbReference>
<dbReference type="VEuPathDB" id="FungiDB:BO83DRAFT_434496"/>
<reference evidence="5" key="1">
    <citation type="submission" date="2016-12" db="EMBL/GenBank/DDBJ databases">
        <title>The genomes of Aspergillus section Nigri reveals drivers in fungal speciation.</title>
        <authorList>
            <consortium name="DOE Joint Genome Institute"/>
            <person name="Vesth T.C."/>
            <person name="Nybo J."/>
            <person name="Theobald S."/>
            <person name="Brandl J."/>
            <person name="Frisvad J.C."/>
            <person name="Nielsen K.F."/>
            <person name="Lyhne E.K."/>
            <person name="Kogle M.E."/>
            <person name="Kuo A."/>
            <person name="Riley R."/>
            <person name="Clum A."/>
            <person name="Nolan M."/>
            <person name="Lipzen A."/>
            <person name="Salamov A."/>
            <person name="Henrissat B."/>
            <person name="Wiebenga A."/>
            <person name="De vries R.P."/>
            <person name="Grigoriev I.V."/>
            <person name="Mortensen U.H."/>
            <person name="Andersen M.R."/>
            <person name="Baker S.E."/>
        </authorList>
    </citation>
    <scope>NUCLEOTIDE SEQUENCE</scope>
    <source>
        <strain evidence="5">CBS 122712</strain>
    </source>
</reference>
<comment type="similarity">
    <text evidence="1">Belongs to the NmrA-type oxidoreductase family.</text>
</comment>
<organism evidence="5 6">
    <name type="scientific">Aspergillus eucalypticola (strain CBS 122712 / IBT 29274)</name>
    <dbReference type="NCBI Taxonomy" id="1448314"/>
    <lineage>
        <taxon>Eukaryota</taxon>
        <taxon>Fungi</taxon>
        <taxon>Dikarya</taxon>
        <taxon>Ascomycota</taxon>
        <taxon>Pezizomycotina</taxon>
        <taxon>Eurotiomycetes</taxon>
        <taxon>Eurotiomycetidae</taxon>
        <taxon>Eurotiales</taxon>
        <taxon>Aspergillaceae</taxon>
        <taxon>Aspergillus</taxon>
        <taxon>Aspergillus subgen. Circumdati</taxon>
    </lineage>
</organism>
<dbReference type="OrthoDB" id="300709at2759"/>
<dbReference type="EMBL" id="MSFU01000004">
    <property type="protein sequence ID" value="PWY81107.1"/>
    <property type="molecule type" value="Genomic_DNA"/>
</dbReference>
<evidence type="ECO:0000313" key="5">
    <source>
        <dbReference type="EMBL" id="PWY81107.1"/>
    </source>
</evidence>
<accession>A0A317W736</accession>
<name>A0A317W736_ASPEC</name>
<evidence type="ECO:0000256" key="3">
    <source>
        <dbReference type="ARBA" id="ARBA00023002"/>
    </source>
</evidence>
<proteinExistence type="inferred from homology"/>
<dbReference type="SUPFAM" id="SSF51735">
    <property type="entry name" value="NAD(P)-binding Rossmann-fold domains"/>
    <property type="match status" value="1"/>
</dbReference>
<dbReference type="Gene3D" id="3.90.25.10">
    <property type="entry name" value="UDP-galactose 4-epimerase, domain 1"/>
    <property type="match status" value="1"/>
</dbReference>
<dbReference type="Pfam" id="PF05368">
    <property type="entry name" value="NmrA"/>
    <property type="match status" value="1"/>
</dbReference>
<dbReference type="GO" id="GO:0005634">
    <property type="term" value="C:nucleus"/>
    <property type="evidence" value="ECO:0007669"/>
    <property type="project" value="TreeGrafter"/>
</dbReference>
<dbReference type="InterPro" id="IPR051164">
    <property type="entry name" value="NmrA-like_oxidored"/>
</dbReference>
<protein>
    <submittedName>
        <fullName evidence="5">NAD(P)-binding protein</fullName>
    </submittedName>
</protein>
<evidence type="ECO:0000313" key="6">
    <source>
        <dbReference type="Proteomes" id="UP000246171"/>
    </source>
</evidence>
<keyword evidence="6" id="KW-1185">Reference proteome</keyword>
<dbReference type="RefSeq" id="XP_025391530.1">
    <property type="nucleotide sequence ID" value="XM_025535796.1"/>
</dbReference>
<gene>
    <name evidence="5" type="ORF">BO83DRAFT_434496</name>
</gene>
<dbReference type="AlphaFoldDB" id="A0A317W736"/>
<evidence type="ECO:0000256" key="2">
    <source>
        <dbReference type="ARBA" id="ARBA00022857"/>
    </source>
</evidence>
<feature type="domain" description="NmrA-like" evidence="4">
    <location>
        <begin position="7"/>
        <end position="285"/>
    </location>
</feature>
<dbReference type="Gene3D" id="3.40.50.720">
    <property type="entry name" value="NAD(P)-binding Rossmann-like Domain"/>
    <property type="match status" value="1"/>
</dbReference>
<dbReference type="PANTHER" id="PTHR42748:SF30">
    <property type="entry name" value="NMRA-LIKE DOMAIN-CONTAINING PROTEIN"/>
    <property type="match status" value="1"/>
</dbReference>
<comment type="caution">
    <text evidence="5">The sequence shown here is derived from an EMBL/GenBank/DDBJ whole genome shotgun (WGS) entry which is preliminary data.</text>
</comment>
<sequence length="333" mass="36689">MTGDYCKKIITVVGATGTQGSSVVRSLVQNPDFEVRCVTRNISSTRAQELLKLGAKLIEADGLNRTQMIEAFTGSWGAFINTNSEDPHLAEIGKTDLDLGGNIMRCAAEAGVQHVVYSSAPNPAKLTRGQLVIPGLDYKAEVEAIGRGLEAFQTFTPIILAWFLENYLDPAYAGIFGGFPLVKDDEGYLTYRIPIWGGYEDAPWISVTDDLGDIVHGIFLNPNRWNGRLVQANGDIASFGDIVAKFTKVTGRKARYIPYATADDFPTNGVHFLEQIRDMFKFVHSRDGEYYSTGITELRSAAELKHAAFIAKGGKGREKLMSVEEWFKAKFVN</sequence>
<dbReference type="Proteomes" id="UP000246171">
    <property type="component" value="Unassembled WGS sequence"/>
</dbReference>
<evidence type="ECO:0000256" key="1">
    <source>
        <dbReference type="ARBA" id="ARBA00006328"/>
    </source>
</evidence>
<dbReference type="GO" id="GO:0016491">
    <property type="term" value="F:oxidoreductase activity"/>
    <property type="evidence" value="ECO:0007669"/>
    <property type="project" value="UniProtKB-KW"/>
</dbReference>
<keyword evidence="3" id="KW-0560">Oxidoreductase</keyword>
<dbReference type="InterPro" id="IPR008030">
    <property type="entry name" value="NmrA-like"/>
</dbReference>